<dbReference type="AlphaFoldDB" id="A0A1W0C8Y4"/>
<dbReference type="Proteomes" id="UP000192721">
    <property type="component" value="Unassembled WGS sequence"/>
</dbReference>
<accession>A0A1W0C8Y4</accession>
<proteinExistence type="predicted"/>
<evidence type="ECO:0000256" key="4">
    <source>
        <dbReference type="ARBA" id="ARBA00022833"/>
    </source>
</evidence>
<dbReference type="InterPro" id="IPR011650">
    <property type="entry name" value="Peptidase_M20_dimer"/>
</dbReference>
<dbReference type="SUPFAM" id="SSF55031">
    <property type="entry name" value="Bacterial exopeptidase dimerisation domain"/>
    <property type="match status" value="1"/>
</dbReference>
<dbReference type="InterPro" id="IPR036264">
    <property type="entry name" value="Bact_exopeptidase_dim_dom"/>
</dbReference>
<comment type="cofactor">
    <cofactor evidence="1">
        <name>Zn(2+)</name>
        <dbReference type="ChEBI" id="CHEBI:29105"/>
    </cofactor>
</comment>
<evidence type="ECO:0000256" key="1">
    <source>
        <dbReference type="ARBA" id="ARBA00001947"/>
    </source>
</evidence>
<dbReference type="InterPro" id="IPR050072">
    <property type="entry name" value="Peptidase_M20A"/>
</dbReference>
<gene>
    <name evidence="6" type="ORF">B0T45_23180</name>
</gene>
<evidence type="ECO:0000259" key="5">
    <source>
        <dbReference type="Pfam" id="PF07687"/>
    </source>
</evidence>
<evidence type="ECO:0000313" key="7">
    <source>
        <dbReference type="Proteomes" id="UP000192721"/>
    </source>
</evidence>
<sequence>MKTLVNINSGTLNIEGVKNVGTIVQAKLNDLGFTTRWENMPTELNRAGHLVATQFGKKGKRVLLIGHLDTVFEPSPLNIPFKVMGRRATGNGVQDMKGGVVSMLLALEALKKTGALEDRTIVVVLLGDEEHAGRPLAISRKTLMDIARQSDVALGFEFGSDSLDSSAILSRRGISRWILDVSAKSAHSSKIYQEDTGSGAIMAAVQFLQSFRNKLVELEGVTFNPGIILGGTMVNYEPAVSQGGASGKANVVASRTMIEGDLRFTSGDQEKQAKDIMLKVLEEKFPHAIAKVSFVEGYPAMSNSVENEKLLHILSQVSLDLGGSPVTSQDNALRGAADISFAAPYVSAALDGLGAIGGKAHTAEEWLDLDAYSMVIKRAALLIYRLTHP</sequence>
<protein>
    <recommendedName>
        <fullName evidence="5">Peptidase M20 dimerisation domain-containing protein</fullName>
    </recommendedName>
</protein>
<dbReference type="SUPFAM" id="SSF53187">
    <property type="entry name" value="Zn-dependent exopeptidases"/>
    <property type="match status" value="1"/>
</dbReference>
<reference evidence="6 7" key="1">
    <citation type="submission" date="2017-02" db="EMBL/GenBank/DDBJ databases">
        <title>Chromobacterium haemolyticum H5244.</title>
        <authorList>
            <person name="Gulvik C.A."/>
        </authorList>
    </citation>
    <scope>NUCLEOTIDE SEQUENCE [LARGE SCALE GENOMIC DNA]</scope>
    <source>
        <strain evidence="6 7">H5244</strain>
    </source>
</reference>
<dbReference type="PANTHER" id="PTHR43808:SF32">
    <property type="entry name" value="ARGE_DAPE-RELATED DEACYLASE"/>
    <property type="match status" value="1"/>
</dbReference>
<dbReference type="EMBL" id="MUKV01000070">
    <property type="protein sequence ID" value="OQS31203.1"/>
    <property type="molecule type" value="Genomic_DNA"/>
</dbReference>
<keyword evidence="3" id="KW-0378">Hydrolase</keyword>
<comment type="caution">
    <text evidence="6">The sequence shown here is derived from an EMBL/GenBank/DDBJ whole genome shotgun (WGS) entry which is preliminary data.</text>
</comment>
<dbReference type="PANTHER" id="PTHR43808">
    <property type="entry name" value="ACETYLORNITHINE DEACETYLASE"/>
    <property type="match status" value="1"/>
</dbReference>
<dbReference type="Pfam" id="PF07687">
    <property type="entry name" value="M20_dimer"/>
    <property type="match status" value="1"/>
</dbReference>
<organism evidence="6 7">
    <name type="scientific">Chromobacterium haemolyticum</name>
    <dbReference type="NCBI Taxonomy" id="394935"/>
    <lineage>
        <taxon>Bacteria</taxon>
        <taxon>Pseudomonadati</taxon>
        <taxon>Pseudomonadota</taxon>
        <taxon>Betaproteobacteria</taxon>
        <taxon>Neisseriales</taxon>
        <taxon>Chromobacteriaceae</taxon>
        <taxon>Chromobacterium</taxon>
    </lineage>
</organism>
<feature type="domain" description="Peptidase M20 dimerisation" evidence="5">
    <location>
        <begin position="170"/>
        <end position="287"/>
    </location>
</feature>
<dbReference type="InterPro" id="IPR001261">
    <property type="entry name" value="ArgE/DapE_CS"/>
</dbReference>
<keyword evidence="2" id="KW-0479">Metal-binding</keyword>
<dbReference type="Gene3D" id="3.30.70.360">
    <property type="match status" value="1"/>
</dbReference>
<evidence type="ECO:0000256" key="3">
    <source>
        <dbReference type="ARBA" id="ARBA00022801"/>
    </source>
</evidence>
<dbReference type="Pfam" id="PF01546">
    <property type="entry name" value="Peptidase_M20"/>
    <property type="match status" value="1"/>
</dbReference>
<dbReference type="PROSITE" id="PS00758">
    <property type="entry name" value="ARGE_DAPE_CPG2_1"/>
    <property type="match status" value="1"/>
</dbReference>
<evidence type="ECO:0000313" key="6">
    <source>
        <dbReference type="EMBL" id="OQS31203.1"/>
    </source>
</evidence>
<evidence type="ECO:0000256" key="2">
    <source>
        <dbReference type="ARBA" id="ARBA00022723"/>
    </source>
</evidence>
<dbReference type="Gene3D" id="3.40.630.10">
    <property type="entry name" value="Zn peptidases"/>
    <property type="match status" value="1"/>
</dbReference>
<keyword evidence="4" id="KW-0862">Zinc</keyword>
<dbReference type="GO" id="GO:0016787">
    <property type="term" value="F:hydrolase activity"/>
    <property type="evidence" value="ECO:0007669"/>
    <property type="project" value="UniProtKB-KW"/>
</dbReference>
<dbReference type="InterPro" id="IPR002933">
    <property type="entry name" value="Peptidase_M20"/>
</dbReference>
<dbReference type="GO" id="GO:0046872">
    <property type="term" value="F:metal ion binding"/>
    <property type="evidence" value="ECO:0007669"/>
    <property type="project" value="UniProtKB-KW"/>
</dbReference>
<name>A0A1W0C8Y4_9NEIS</name>